<evidence type="ECO:0000313" key="2">
    <source>
        <dbReference type="EMBL" id="CAJ0575768.1"/>
    </source>
</evidence>
<dbReference type="AlphaFoldDB" id="A0AA36CWL6"/>
<evidence type="ECO:0000313" key="3">
    <source>
        <dbReference type="Proteomes" id="UP001177023"/>
    </source>
</evidence>
<name>A0AA36CWL6_9BILA</name>
<dbReference type="Proteomes" id="UP001177023">
    <property type="component" value="Unassembled WGS sequence"/>
</dbReference>
<feature type="chain" id="PRO_5041348694" evidence="1">
    <location>
        <begin position="17"/>
        <end position="107"/>
    </location>
</feature>
<evidence type="ECO:0000256" key="1">
    <source>
        <dbReference type="SAM" id="SignalP"/>
    </source>
</evidence>
<feature type="signal peptide" evidence="1">
    <location>
        <begin position="1"/>
        <end position="16"/>
    </location>
</feature>
<feature type="non-terminal residue" evidence="2">
    <location>
        <position position="107"/>
    </location>
</feature>
<proteinExistence type="predicted"/>
<protein>
    <submittedName>
        <fullName evidence="2">Uncharacterized protein</fullName>
    </submittedName>
</protein>
<keyword evidence="1" id="KW-0732">Signal</keyword>
<dbReference type="EMBL" id="CATQJA010002641">
    <property type="protein sequence ID" value="CAJ0575768.1"/>
    <property type="molecule type" value="Genomic_DNA"/>
</dbReference>
<organism evidence="2 3">
    <name type="scientific">Mesorhabditis spiculigera</name>
    <dbReference type="NCBI Taxonomy" id="96644"/>
    <lineage>
        <taxon>Eukaryota</taxon>
        <taxon>Metazoa</taxon>
        <taxon>Ecdysozoa</taxon>
        <taxon>Nematoda</taxon>
        <taxon>Chromadorea</taxon>
        <taxon>Rhabditida</taxon>
        <taxon>Rhabditina</taxon>
        <taxon>Rhabditomorpha</taxon>
        <taxon>Rhabditoidea</taxon>
        <taxon>Rhabditidae</taxon>
        <taxon>Mesorhabditinae</taxon>
        <taxon>Mesorhabditis</taxon>
    </lineage>
</organism>
<comment type="caution">
    <text evidence="2">The sequence shown here is derived from an EMBL/GenBank/DDBJ whole genome shotgun (WGS) entry which is preliminary data.</text>
</comment>
<reference evidence="2" key="1">
    <citation type="submission" date="2023-06" db="EMBL/GenBank/DDBJ databases">
        <authorList>
            <person name="Delattre M."/>
        </authorList>
    </citation>
    <scope>NUCLEOTIDE SEQUENCE</scope>
    <source>
        <strain evidence="2">AF72</strain>
    </source>
</reference>
<sequence>MLMSVVFLATLALVSSTPYCPIVVGPFAVGPSIGGSCAYNPGTYCGYEDYLPVEIGDIPACYAMATCVTLKNPVPARIDYQPVQNGSACPDGQACIQLNGQKNATMW</sequence>
<gene>
    <name evidence="2" type="ORF">MSPICULIGERA_LOCUS14075</name>
</gene>
<accession>A0AA36CWL6</accession>
<keyword evidence="3" id="KW-1185">Reference proteome</keyword>